<dbReference type="EMBL" id="JBHTOJ010000017">
    <property type="protein sequence ID" value="MFD1420869.1"/>
    <property type="molecule type" value="Genomic_DNA"/>
</dbReference>
<evidence type="ECO:0000313" key="2">
    <source>
        <dbReference type="Proteomes" id="UP001597188"/>
    </source>
</evidence>
<keyword evidence="2" id="KW-1185">Reference proteome</keyword>
<name>A0ABW4C3F1_9LACO</name>
<sequence length="172" mass="19829">MKAFVKVKKNILNADYHSLSQKIWGIKTDNFFANRLGPDDELNNLTDFGFSLLYSDFNPKWDTVKIRWNASGIYLHETHTSGVIAVFSEFDFELPITQKAFFNLIAYLADNLDGTISEDNQQSWIDLVTFLKKHHEIMTADFNQLLADSIQIGSKINPVDEPSFYDLSYDIY</sequence>
<organism evidence="1 2">
    <name type="scientific">Lactiplantibacillus songbeiensis</name>
    <dbReference type="NCBI Taxonomy" id="2559920"/>
    <lineage>
        <taxon>Bacteria</taxon>
        <taxon>Bacillati</taxon>
        <taxon>Bacillota</taxon>
        <taxon>Bacilli</taxon>
        <taxon>Lactobacillales</taxon>
        <taxon>Lactobacillaceae</taxon>
        <taxon>Lactiplantibacillus</taxon>
    </lineage>
</organism>
<accession>A0ABW4C3F1</accession>
<dbReference type="Proteomes" id="UP001597188">
    <property type="component" value="Unassembled WGS sequence"/>
</dbReference>
<gene>
    <name evidence="1" type="ORF">ACFQ5L_07865</name>
</gene>
<evidence type="ECO:0000313" key="1">
    <source>
        <dbReference type="EMBL" id="MFD1420869.1"/>
    </source>
</evidence>
<dbReference type="RefSeq" id="WP_137634376.1">
    <property type="nucleotide sequence ID" value="NZ_BJDL01000009.1"/>
</dbReference>
<reference evidence="2" key="1">
    <citation type="journal article" date="2019" name="Int. J. Syst. Evol. Microbiol.">
        <title>The Global Catalogue of Microorganisms (GCM) 10K type strain sequencing project: providing services to taxonomists for standard genome sequencing and annotation.</title>
        <authorList>
            <consortium name="The Broad Institute Genomics Platform"/>
            <consortium name="The Broad Institute Genome Sequencing Center for Infectious Disease"/>
            <person name="Wu L."/>
            <person name="Ma J."/>
        </authorList>
    </citation>
    <scope>NUCLEOTIDE SEQUENCE [LARGE SCALE GENOMIC DNA]</scope>
    <source>
        <strain evidence="2">CCM 8931</strain>
    </source>
</reference>
<protein>
    <submittedName>
        <fullName evidence="1">Uncharacterized protein</fullName>
    </submittedName>
</protein>
<comment type="caution">
    <text evidence="1">The sequence shown here is derived from an EMBL/GenBank/DDBJ whole genome shotgun (WGS) entry which is preliminary data.</text>
</comment>
<proteinExistence type="predicted"/>